<keyword evidence="12" id="KW-1185">Reference proteome</keyword>
<evidence type="ECO:0000256" key="2">
    <source>
        <dbReference type="ARBA" id="ARBA00004496"/>
    </source>
</evidence>
<evidence type="ECO:0000256" key="10">
    <source>
        <dbReference type="SAM" id="MobiDB-lite"/>
    </source>
</evidence>
<evidence type="ECO:0000256" key="7">
    <source>
        <dbReference type="ARBA" id="ARBA00022691"/>
    </source>
</evidence>
<keyword evidence="8" id="KW-0539">Nucleus</keyword>
<dbReference type="PANTHER" id="PTHR14614:SF39">
    <property type="entry name" value="HISTIDINE PROTEIN METHYLTRANSFERASE 1 HOMOLOG"/>
    <property type="match status" value="1"/>
</dbReference>
<dbReference type="EC" id="2.1.1.85" evidence="3"/>
<keyword evidence="5" id="KW-0489">Methyltransferase</keyword>
<dbReference type="Pfam" id="PF10294">
    <property type="entry name" value="Methyltransf_16"/>
    <property type="match status" value="1"/>
</dbReference>
<sequence>MSFRFDFGDDGPTGEAGDARAEAGERRHALPAHFVHAAAGAGPLPVQGETIACAPGAVLFKRSVSDVKFELAATEAVDAAPSNELAQSIEQQSDLIRGVYEGGLKTWECSVDLVAYLAQAFGARRMDGLRVMELGCGSALPGIYALTLGASVDFQDYNEPVVHMVTIPNVLLNTANRPSPEILSPEGLFETEVVVSDSLAASRFIAGDWSGIPDLLARENALHQYDIVLTSESIYDAETLPDLFALIKALAKPGGIALVAAKAIYFGCTGSLNDFVRLAGRDGSCRIETVHVNAQTVRREIVQLSF</sequence>
<evidence type="ECO:0000256" key="8">
    <source>
        <dbReference type="ARBA" id="ARBA00023242"/>
    </source>
</evidence>
<dbReference type="Gene3D" id="3.40.50.150">
    <property type="entry name" value="Vaccinia Virus protein VP39"/>
    <property type="match status" value="1"/>
</dbReference>
<evidence type="ECO:0000256" key="5">
    <source>
        <dbReference type="ARBA" id="ARBA00022603"/>
    </source>
</evidence>
<evidence type="ECO:0000313" key="12">
    <source>
        <dbReference type="Proteomes" id="UP001527925"/>
    </source>
</evidence>
<evidence type="ECO:0000256" key="3">
    <source>
        <dbReference type="ARBA" id="ARBA00012533"/>
    </source>
</evidence>
<feature type="region of interest" description="Disordered" evidence="10">
    <location>
        <begin position="1"/>
        <end position="23"/>
    </location>
</feature>
<accession>A0ABR4N9R6</accession>
<evidence type="ECO:0000256" key="1">
    <source>
        <dbReference type="ARBA" id="ARBA00004123"/>
    </source>
</evidence>
<dbReference type="Proteomes" id="UP001527925">
    <property type="component" value="Unassembled WGS sequence"/>
</dbReference>
<dbReference type="EMBL" id="JADGIZ020000017">
    <property type="protein sequence ID" value="KAL2916285.1"/>
    <property type="molecule type" value="Genomic_DNA"/>
</dbReference>
<comment type="subcellular location">
    <subcellularLocation>
        <location evidence="2">Cytoplasm</location>
    </subcellularLocation>
    <subcellularLocation>
        <location evidence="1">Nucleus</location>
    </subcellularLocation>
</comment>
<dbReference type="InterPro" id="IPR019410">
    <property type="entry name" value="Methyltransf_16"/>
</dbReference>
<dbReference type="SUPFAM" id="SSF53335">
    <property type="entry name" value="S-adenosyl-L-methionine-dependent methyltransferases"/>
    <property type="match status" value="1"/>
</dbReference>
<dbReference type="PANTHER" id="PTHR14614">
    <property type="entry name" value="HEPATOCELLULAR CARCINOMA-ASSOCIATED ANTIGEN"/>
    <property type="match status" value="1"/>
</dbReference>
<keyword evidence="6" id="KW-0808">Transferase</keyword>
<protein>
    <recommendedName>
        <fullName evidence="3">protein-histidine N-methyltransferase</fullName>
        <ecNumber evidence="3">2.1.1.85</ecNumber>
    </recommendedName>
</protein>
<evidence type="ECO:0000256" key="4">
    <source>
        <dbReference type="ARBA" id="ARBA00022490"/>
    </source>
</evidence>
<keyword evidence="7" id="KW-0949">S-adenosyl-L-methionine</keyword>
<evidence type="ECO:0000256" key="9">
    <source>
        <dbReference type="ARBA" id="ARBA00038126"/>
    </source>
</evidence>
<keyword evidence="4" id="KW-0963">Cytoplasm</keyword>
<organism evidence="11 12">
    <name type="scientific">Polyrhizophydium stewartii</name>
    <dbReference type="NCBI Taxonomy" id="2732419"/>
    <lineage>
        <taxon>Eukaryota</taxon>
        <taxon>Fungi</taxon>
        <taxon>Fungi incertae sedis</taxon>
        <taxon>Chytridiomycota</taxon>
        <taxon>Chytridiomycota incertae sedis</taxon>
        <taxon>Chytridiomycetes</taxon>
        <taxon>Rhizophydiales</taxon>
        <taxon>Rhizophydiales incertae sedis</taxon>
        <taxon>Polyrhizophydium</taxon>
    </lineage>
</organism>
<gene>
    <name evidence="11" type="ORF">HK105_204041</name>
</gene>
<reference evidence="11 12" key="1">
    <citation type="submission" date="2023-09" db="EMBL/GenBank/DDBJ databases">
        <title>Pangenome analysis of Batrachochytrium dendrobatidis and related Chytrids.</title>
        <authorList>
            <person name="Yacoub M.N."/>
            <person name="Stajich J.E."/>
            <person name="James T.Y."/>
        </authorList>
    </citation>
    <scope>NUCLEOTIDE SEQUENCE [LARGE SCALE GENOMIC DNA]</scope>
    <source>
        <strain evidence="11 12">JEL0888</strain>
    </source>
</reference>
<evidence type="ECO:0000313" key="11">
    <source>
        <dbReference type="EMBL" id="KAL2916285.1"/>
    </source>
</evidence>
<comment type="caution">
    <text evidence="11">The sequence shown here is derived from an EMBL/GenBank/DDBJ whole genome shotgun (WGS) entry which is preliminary data.</text>
</comment>
<proteinExistence type="inferred from homology"/>
<dbReference type="InterPro" id="IPR029063">
    <property type="entry name" value="SAM-dependent_MTases_sf"/>
</dbReference>
<comment type="similarity">
    <text evidence="9">Belongs to the methyltransferase superfamily. METTL18 family.</text>
</comment>
<evidence type="ECO:0000256" key="6">
    <source>
        <dbReference type="ARBA" id="ARBA00022679"/>
    </source>
</evidence>
<name>A0ABR4N9R6_9FUNG</name>